<dbReference type="AlphaFoldDB" id="A0A8J3F7M1"/>
<dbReference type="EMBL" id="BMQB01000001">
    <property type="protein sequence ID" value="GGJ78041.1"/>
    <property type="molecule type" value="Genomic_DNA"/>
</dbReference>
<dbReference type="RefSeq" id="WP_189168347.1">
    <property type="nucleotide sequence ID" value="NZ_BMQB01000001.1"/>
</dbReference>
<gene>
    <name evidence="2" type="ORF">GCM10010123_05120</name>
</gene>
<sequence length="150" mass="15341">MRTIGIALGAAALAVAAPAVPAGAAPAGGDCELLAVPAAGDARDLTVTEVCGADAAAARRSTALVYWYENADWDTSGGTIWGRGGTCDAEGYHVTLDSHASNNISSWQVAGWCHRVVAYNDGGVAATFHGNVNYPGPAHNDNIDQMRITS</sequence>
<feature type="signal peptide" evidence="1">
    <location>
        <begin position="1"/>
        <end position="24"/>
    </location>
</feature>
<protein>
    <submittedName>
        <fullName evidence="2">Uncharacterized protein</fullName>
    </submittedName>
</protein>
<reference evidence="2" key="1">
    <citation type="journal article" date="2014" name="Int. J. Syst. Evol. Microbiol.">
        <title>Complete genome sequence of Corynebacterium casei LMG S-19264T (=DSM 44701T), isolated from a smear-ripened cheese.</title>
        <authorList>
            <consortium name="US DOE Joint Genome Institute (JGI-PGF)"/>
            <person name="Walter F."/>
            <person name="Albersmeier A."/>
            <person name="Kalinowski J."/>
            <person name="Ruckert C."/>
        </authorList>
    </citation>
    <scope>NUCLEOTIDE SEQUENCE</scope>
    <source>
        <strain evidence="2">JCM 3090</strain>
    </source>
</reference>
<evidence type="ECO:0000313" key="2">
    <source>
        <dbReference type="EMBL" id="GGJ78041.1"/>
    </source>
</evidence>
<organism evidence="2 3">
    <name type="scientific">Pilimelia anulata</name>
    <dbReference type="NCBI Taxonomy" id="53371"/>
    <lineage>
        <taxon>Bacteria</taxon>
        <taxon>Bacillati</taxon>
        <taxon>Actinomycetota</taxon>
        <taxon>Actinomycetes</taxon>
        <taxon>Micromonosporales</taxon>
        <taxon>Micromonosporaceae</taxon>
        <taxon>Pilimelia</taxon>
    </lineage>
</organism>
<feature type="chain" id="PRO_5035194303" evidence="1">
    <location>
        <begin position="25"/>
        <end position="150"/>
    </location>
</feature>
<accession>A0A8J3F7M1</accession>
<evidence type="ECO:0000313" key="3">
    <source>
        <dbReference type="Proteomes" id="UP000649739"/>
    </source>
</evidence>
<comment type="caution">
    <text evidence="2">The sequence shown here is derived from an EMBL/GenBank/DDBJ whole genome shotgun (WGS) entry which is preliminary data.</text>
</comment>
<name>A0A8J3F7M1_9ACTN</name>
<keyword evidence="1" id="KW-0732">Signal</keyword>
<reference evidence="2" key="2">
    <citation type="submission" date="2020-09" db="EMBL/GenBank/DDBJ databases">
        <authorList>
            <person name="Sun Q."/>
            <person name="Ohkuma M."/>
        </authorList>
    </citation>
    <scope>NUCLEOTIDE SEQUENCE</scope>
    <source>
        <strain evidence="2">JCM 3090</strain>
    </source>
</reference>
<proteinExistence type="predicted"/>
<keyword evidence="3" id="KW-1185">Reference proteome</keyword>
<dbReference type="Proteomes" id="UP000649739">
    <property type="component" value="Unassembled WGS sequence"/>
</dbReference>
<evidence type="ECO:0000256" key="1">
    <source>
        <dbReference type="SAM" id="SignalP"/>
    </source>
</evidence>